<proteinExistence type="predicted"/>
<keyword evidence="3" id="KW-1185">Reference proteome</keyword>
<name>A0A4Y2I766_ARAVE</name>
<reference evidence="2 3" key="1">
    <citation type="journal article" date="2019" name="Sci. Rep.">
        <title>Orb-weaving spider Araneus ventricosus genome elucidates the spidroin gene catalogue.</title>
        <authorList>
            <person name="Kono N."/>
            <person name="Nakamura H."/>
            <person name="Ohtoshi R."/>
            <person name="Moran D.A.P."/>
            <person name="Shinohara A."/>
            <person name="Yoshida Y."/>
            <person name="Fujiwara M."/>
            <person name="Mori M."/>
            <person name="Tomita M."/>
            <person name="Arakawa K."/>
        </authorList>
    </citation>
    <scope>NUCLEOTIDE SEQUENCE [LARGE SCALE GENOMIC DNA]</scope>
</reference>
<sequence length="119" mass="13632">MMLFKSVGLFYVHRFPPTKYQRLLSLAKKHCLCATSSHLNNTVNQMVKFHHKNYSPFQGIILFCPVMLQFLNGRRYIYMKTTKFKMALNGTTVLEISGNVVAAIYVYSENIAFQASKAA</sequence>
<feature type="transmembrane region" description="Helical" evidence="1">
    <location>
        <begin position="54"/>
        <end position="71"/>
    </location>
</feature>
<evidence type="ECO:0000313" key="2">
    <source>
        <dbReference type="EMBL" id="GBM73581.1"/>
    </source>
</evidence>
<keyword evidence="1" id="KW-0472">Membrane</keyword>
<organism evidence="2 3">
    <name type="scientific">Araneus ventricosus</name>
    <name type="common">Orbweaver spider</name>
    <name type="synonym">Epeira ventricosa</name>
    <dbReference type="NCBI Taxonomy" id="182803"/>
    <lineage>
        <taxon>Eukaryota</taxon>
        <taxon>Metazoa</taxon>
        <taxon>Ecdysozoa</taxon>
        <taxon>Arthropoda</taxon>
        <taxon>Chelicerata</taxon>
        <taxon>Arachnida</taxon>
        <taxon>Araneae</taxon>
        <taxon>Araneomorphae</taxon>
        <taxon>Entelegynae</taxon>
        <taxon>Araneoidea</taxon>
        <taxon>Araneidae</taxon>
        <taxon>Araneus</taxon>
    </lineage>
</organism>
<dbReference type="AlphaFoldDB" id="A0A4Y2I766"/>
<accession>A0A4Y2I766</accession>
<keyword evidence="1" id="KW-1133">Transmembrane helix</keyword>
<comment type="caution">
    <text evidence="2">The sequence shown here is derived from an EMBL/GenBank/DDBJ whole genome shotgun (WGS) entry which is preliminary data.</text>
</comment>
<evidence type="ECO:0000256" key="1">
    <source>
        <dbReference type="SAM" id="Phobius"/>
    </source>
</evidence>
<dbReference type="Proteomes" id="UP000499080">
    <property type="component" value="Unassembled WGS sequence"/>
</dbReference>
<gene>
    <name evidence="2" type="ORF">AVEN_140216_1</name>
</gene>
<dbReference type="EMBL" id="BGPR01002447">
    <property type="protein sequence ID" value="GBM73581.1"/>
    <property type="molecule type" value="Genomic_DNA"/>
</dbReference>
<evidence type="ECO:0000313" key="3">
    <source>
        <dbReference type="Proteomes" id="UP000499080"/>
    </source>
</evidence>
<protein>
    <submittedName>
        <fullName evidence="2">Uncharacterized protein</fullName>
    </submittedName>
</protein>
<keyword evidence="1" id="KW-0812">Transmembrane</keyword>